<protein>
    <recommendedName>
        <fullName evidence="3">DRTGG domain-containing protein</fullName>
    </recommendedName>
</protein>
<proteinExistence type="predicted"/>
<evidence type="ECO:0000313" key="1">
    <source>
        <dbReference type="EMBL" id="TCO72289.1"/>
    </source>
</evidence>
<organism evidence="1 2">
    <name type="scientific">Marinisporobacter balticus</name>
    <dbReference type="NCBI Taxonomy" id="2018667"/>
    <lineage>
        <taxon>Bacteria</taxon>
        <taxon>Bacillati</taxon>
        <taxon>Bacillota</taxon>
        <taxon>Clostridia</taxon>
        <taxon>Peptostreptococcales</taxon>
        <taxon>Thermotaleaceae</taxon>
        <taxon>Marinisporobacter</taxon>
    </lineage>
</organism>
<reference evidence="1 2" key="1">
    <citation type="submission" date="2019-03" db="EMBL/GenBank/DDBJ databases">
        <title>Genomic Encyclopedia of Type Strains, Phase IV (KMG-IV): sequencing the most valuable type-strain genomes for metagenomic binning, comparative biology and taxonomic classification.</title>
        <authorList>
            <person name="Goeker M."/>
        </authorList>
    </citation>
    <scope>NUCLEOTIDE SEQUENCE [LARGE SCALE GENOMIC DNA]</scope>
    <source>
        <strain evidence="1 2">DSM 102940</strain>
    </source>
</reference>
<sequence length="112" mass="12469">MKLSEIIAILSAKSYTNNVDLNLSIASCRASDLLSDVLRNPIDNSILLTGLINTQVIRTAEIMDILVIVFVRNKKPSKEIMQLALNNDIILLGTEYKLYECCGLLYSHGLRS</sequence>
<dbReference type="SUPFAM" id="SSF75138">
    <property type="entry name" value="HprK N-terminal domain-like"/>
    <property type="match status" value="1"/>
</dbReference>
<dbReference type="EMBL" id="SLWV01000018">
    <property type="protein sequence ID" value="TCO72289.1"/>
    <property type="molecule type" value="Genomic_DNA"/>
</dbReference>
<comment type="caution">
    <text evidence="1">The sequence shown here is derived from an EMBL/GenBank/DDBJ whole genome shotgun (WGS) entry which is preliminary data.</text>
</comment>
<dbReference type="AlphaFoldDB" id="A0A4R2KNC0"/>
<dbReference type="RefSeq" id="WP_132246211.1">
    <property type="nucleotide sequence ID" value="NZ_SLWV01000018.1"/>
</dbReference>
<dbReference type="Gene3D" id="3.40.1390.20">
    <property type="entry name" value="HprK N-terminal domain-like"/>
    <property type="match status" value="1"/>
</dbReference>
<accession>A0A4R2KNC0</accession>
<dbReference type="Proteomes" id="UP000294919">
    <property type="component" value="Unassembled WGS sequence"/>
</dbReference>
<name>A0A4R2KNC0_9FIRM</name>
<dbReference type="InterPro" id="IPR028979">
    <property type="entry name" value="Ser_kin/Pase_Hpr-like_N_sf"/>
</dbReference>
<evidence type="ECO:0000313" key="2">
    <source>
        <dbReference type="Proteomes" id="UP000294919"/>
    </source>
</evidence>
<gene>
    <name evidence="1" type="ORF">EV214_11840</name>
</gene>
<dbReference type="OrthoDB" id="9800390at2"/>
<keyword evidence="2" id="KW-1185">Reference proteome</keyword>
<evidence type="ECO:0008006" key="3">
    <source>
        <dbReference type="Google" id="ProtNLM"/>
    </source>
</evidence>